<comment type="caution">
    <text evidence="2">The sequence shown here is derived from an EMBL/GenBank/DDBJ whole genome shotgun (WGS) entry which is preliminary data.</text>
</comment>
<proteinExistence type="predicted"/>
<evidence type="ECO:0000256" key="1">
    <source>
        <dbReference type="SAM" id="Phobius"/>
    </source>
</evidence>
<feature type="transmembrane region" description="Helical" evidence="1">
    <location>
        <begin position="25"/>
        <end position="42"/>
    </location>
</feature>
<evidence type="ECO:0000313" key="3">
    <source>
        <dbReference type="Proteomes" id="UP000244073"/>
    </source>
</evidence>
<name>A0A2T5LYR2_9EURO</name>
<dbReference type="GeneID" id="63813814"/>
<dbReference type="AlphaFoldDB" id="A0A2T5LYR2"/>
<keyword evidence="1" id="KW-0472">Membrane</keyword>
<gene>
    <name evidence="2" type="ORF">P175DRAFT_0500317</name>
</gene>
<sequence>MFVSVWCELNGVSAFYCVSPSRFDTLGWFCFGCAGCFALVVSQTKSRPTRKLLANRTRQDLFPSLRFVDLISVNGWDGKMMMTWLPLLLSVAYSWMERLHVCHLF</sequence>
<dbReference type="EMBL" id="MSFN02000003">
    <property type="protein sequence ID" value="PTU21416.1"/>
    <property type="molecule type" value="Genomic_DNA"/>
</dbReference>
<protein>
    <submittedName>
        <fullName evidence="2">Uncharacterized protein</fullName>
    </submittedName>
</protein>
<evidence type="ECO:0000313" key="2">
    <source>
        <dbReference type="EMBL" id="PTU21416.1"/>
    </source>
</evidence>
<reference evidence="2 3" key="1">
    <citation type="journal article" date="2018" name="Proc. Natl. Acad. Sci. U.S.A.">
        <title>Linking secondary metabolites to gene clusters through genome sequencing of six diverse Aspergillus species.</title>
        <authorList>
            <person name="Kaerboelling I."/>
            <person name="Vesth T.C."/>
            <person name="Frisvad J.C."/>
            <person name="Nybo J.L."/>
            <person name="Theobald S."/>
            <person name="Kuo A."/>
            <person name="Bowyer P."/>
            <person name="Matsuda Y."/>
            <person name="Mondo S."/>
            <person name="Lyhne E.K."/>
            <person name="Kogle M.E."/>
            <person name="Clum A."/>
            <person name="Lipzen A."/>
            <person name="Salamov A."/>
            <person name="Ngan C.Y."/>
            <person name="Daum C."/>
            <person name="Chiniquy J."/>
            <person name="Barry K."/>
            <person name="LaButti K."/>
            <person name="Haridas S."/>
            <person name="Simmons B.A."/>
            <person name="Magnuson J.K."/>
            <person name="Mortensen U.H."/>
            <person name="Larsen T.O."/>
            <person name="Grigoriev I.V."/>
            <person name="Baker S.E."/>
            <person name="Andersen M.R."/>
        </authorList>
    </citation>
    <scope>NUCLEOTIDE SEQUENCE [LARGE SCALE GENOMIC DNA]</scope>
    <source>
        <strain evidence="2 3">IBT 24754</strain>
    </source>
</reference>
<dbReference type="Proteomes" id="UP000244073">
    <property type="component" value="Unassembled WGS sequence"/>
</dbReference>
<keyword evidence="1" id="KW-1133">Transmembrane helix</keyword>
<accession>A0A2T5LYR2</accession>
<organism evidence="2 3">
    <name type="scientific">Aspergillus ochraceoroseus IBT 24754</name>
    <dbReference type="NCBI Taxonomy" id="1392256"/>
    <lineage>
        <taxon>Eukaryota</taxon>
        <taxon>Fungi</taxon>
        <taxon>Dikarya</taxon>
        <taxon>Ascomycota</taxon>
        <taxon>Pezizomycotina</taxon>
        <taxon>Eurotiomycetes</taxon>
        <taxon>Eurotiomycetidae</taxon>
        <taxon>Eurotiales</taxon>
        <taxon>Aspergillaceae</taxon>
        <taxon>Aspergillus</taxon>
        <taxon>Aspergillus subgen. Nidulantes</taxon>
    </lineage>
</organism>
<dbReference type="RefSeq" id="XP_040752808.1">
    <property type="nucleotide sequence ID" value="XM_040896932.1"/>
</dbReference>
<keyword evidence="1" id="KW-0812">Transmembrane</keyword>
<dbReference type="VEuPathDB" id="FungiDB:P175DRAFT_0500317"/>